<dbReference type="InterPro" id="IPR036249">
    <property type="entry name" value="Thioredoxin-like_sf"/>
</dbReference>
<dbReference type="InterPro" id="IPR009094">
    <property type="entry name" value="DiS-bond_isomerase_DsbC/G_N_sf"/>
</dbReference>
<keyword evidence="1" id="KW-0676">Redox-active center</keyword>
<dbReference type="SUPFAM" id="SSF52833">
    <property type="entry name" value="Thioredoxin-like"/>
    <property type="match status" value="1"/>
</dbReference>
<proteinExistence type="inferred from homology"/>
<evidence type="ECO:0000259" key="2">
    <source>
        <dbReference type="Pfam" id="PF13098"/>
    </source>
</evidence>
<dbReference type="PANTHER" id="PTHR35272:SF4">
    <property type="entry name" value="THIOL:DISULFIDE INTERCHANGE PROTEIN DSBG"/>
    <property type="match status" value="1"/>
</dbReference>
<reference evidence="3 4" key="1">
    <citation type="submission" date="2014-03" db="EMBL/GenBank/DDBJ databases">
        <title>Draft Genome of Photorhabdus luminescens BA1, an Egyptian Isolate.</title>
        <authorList>
            <person name="Ghazal S."/>
            <person name="Hurst S.G.IV."/>
            <person name="Morris K."/>
            <person name="Thomas K."/>
            <person name="Tisa L.S."/>
        </authorList>
    </citation>
    <scope>NUCLEOTIDE SEQUENCE [LARGE SCALE GENOMIC DNA]</scope>
    <source>
        <strain evidence="3 4">BA1</strain>
    </source>
</reference>
<dbReference type="AlphaFoldDB" id="A0A022PKR3"/>
<comment type="similarity">
    <text evidence="1">Belongs to the thioredoxin family. DsbC subfamily.</text>
</comment>
<name>A0A022PKR3_9GAMM</name>
<dbReference type="InterPro" id="IPR051470">
    <property type="entry name" value="Thiol:disulfide_interchange"/>
</dbReference>
<feature type="chain" id="PRO_5010008306" description="Thiol:disulfide interchange protein" evidence="1">
    <location>
        <begin position="23"/>
        <end position="249"/>
    </location>
</feature>
<dbReference type="SUPFAM" id="SSF54423">
    <property type="entry name" value="DsbC/DsbG N-terminal domain-like"/>
    <property type="match status" value="1"/>
</dbReference>
<dbReference type="RefSeq" id="WP_082303674.1">
    <property type="nucleotide sequence ID" value="NZ_CAWLTM010000083.1"/>
</dbReference>
<evidence type="ECO:0000313" key="3">
    <source>
        <dbReference type="EMBL" id="EYU15110.1"/>
    </source>
</evidence>
<feature type="signal peptide" evidence="1">
    <location>
        <begin position="1"/>
        <end position="22"/>
    </location>
</feature>
<comment type="caution">
    <text evidence="3">The sequence shown here is derived from an EMBL/GenBank/DDBJ whole genome shotgun (WGS) entry which is preliminary data.</text>
</comment>
<dbReference type="GO" id="GO:0016853">
    <property type="term" value="F:isomerase activity"/>
    <property type="evidence" value="ECO:0007669"/>
    <property type="project" value="UniProtKB-KW"/>
</dbReference>
<keyword evidence="1" id="KW-0732">Signal</keyword>
<dbReference type="Pfam" id="PF13098">
    <property type="entry name" value="Thioredoxin_2"/>
    <property type="match status" value="1"/>
</dbReference>
<evidence type="ECO:0000313" key="4">
    <source>
        <dbReference type="Proteomes" id="UP000023464"/>
    </source>
</evidence>
<dbReference type="PATRIC" id="fig|1393736.3.peg.2430"/>
<keyword evidence="1" id="KW-0574">Periplasm</keyword>
<comment type="subcellular location">
    <subcellularLocation>
        <location evidence="1">Periplasm</location>
    </subcellularLocation>
</comment>
<dbReference type="InterPro" id="IPR012336">
    <property type="entry name" value="Thioredoxin-like_fold"/>
</dbReference>
<dbReference type="PANTHER" id="PTHR35272">
    <property type="entry name" value="THIOL:DISULFIDE INTERCHANGE PROTEIN DSBC-RELATED"/>
    <property type="match status" value="1"/>
</dbReference>
<comment type="function">
    <text evidence="1">Required for disulfide bond formation in some periplasmic proteins. Acts by transferring its disulfide bond to other proteins and is reduced in the process.</text>
</comment>
<dbReference type="Proteomes" id="UP000023464">
    <property type="component" value="Unassembled WGS sequence"/>
</dbReference>
<dbReference type="InterPro" id="IPR033954">
    <property type="entry name" value="DiS-bond_Isoase_DsbC/G"/>
</dbReference>
<keyword evidence="3" id="KW-0413">Isomerase</keyword>
<feature type="domain" description="Thioredoxin-like fold" evidence="2">
    <location>
        <begin position="122"/>
        <end position="235"/>
    </location>
</feature>
<protein>
    <recommendedName>
        <fullName evidence="1">Thiol:disulfide interchange protein</fullName>
    </recommendedName>
</protein>
<keyword evidence="4" id="KW-1185">Reference proteome</keyword>
<accession>A0A022PKR3</accession>
<dbReference type="EMBL" id="JFGV01000032">
    <property type="protein sequence ID" value="EYU15110.1"/>
    <property type="molecule type" value="Genomic_DNA"/>
</dbReference>
<dbReference type="Gene3D" id="3.40.30.10">
    <property type="entry name" value="Glutaredoxin"/>
    <property type="match status" value="1"/>
</dbReference>
<evidence type="ECO:0000256" key="1">
    <source>
        <dbReference type="RuleBase" id="RU364038"/>
    </source>
</evidence>
<gene>
    <name evidence="3" type="ORF">BA1DRAFT_02380</name>
</gene>
<dbReference type="CDD" id="cd03020">
    <property type="entry name" value="DsbA_DsbC_DsbG"/>
    <property type="match status" value="1"/>
</dbReference>
<sequence>MKLSKKVLSIILFSALSAATFAANEAGNVDTIFNDKAFQNVPKNGQDVKRFVVPTNGIIALEVDGKVNLLSSNGRFVFQGTMYDTWAKKNLATMEDISKYASIIPIKELKLNVADLHPAVWGNGPKKVLMFTDPNCAYCANSLNQLADLDPKEYTVNVLSLGALGQKSQERNKELFCASDRYRADRAIIGHDTKQKFEQIKDCNLQPLVRRQVTAQVLGVSMIPFIIRDDGTYSIGAPKQGLKSFLEGK</sequence>
<dbReference type="GO" id="GO:0042597">
    <property type="term" value="C:periplasmic space"/>
    <property type="evidence" value="ECO:0007669"/>
    <property type="project" value="UniProtKB-SubCell"/>
</dbReference>
<organism evidence="3 4">
    <name type="scientific">Photorhabdus aegyptia</name>
    <dbReference type="NCBI Taxonomy" id="2805098"/>
    <lineage>
        <taxon>Bacteria</taxon>
        <taxon>Pseudomonadati</taxon>
        <taxon>Pseudomonadota</taxon>
        <taxon>Gammaproteobacteria</taxon>
        <taxon>Enterobacterales</taxon>
        <taxon>Morganellaceae</taxon>
        <taxon>Photorhabdus</taxon>
    </lineage>
</organism>